<keyword evidence="10 19" id="KW-0812">Transmembrane</keyword>
<feature type="binding site" description="axial binding residue" evidence="18">
    <location>
        <position position="71"/>
    </location>
    <ligand>
        <name>heme</name>
        <dbReference type="ChEBI" id="CHEBI:30413"/>
        <note>ligand shared with second transmembrane subunit</note>
    </ligand>
    <ligandPart>
        <name>Fe</name>
        <dbReference type="ChEBI" id="CHEBI:18248"/>
    </ligandPart>
</feature>
<dbReference type="GO" id="GO:0046872">
    <property type="term" value="F:metal ion binding"/>
    <property type="evidence" value="ECO:0007669"/>
    <property type="project" value="UniProtKB-KW"/>
</dbReference>
<dbReference type="Gene3D" id="1.20.1300.10">
    <property type="entry name" value="Fumarate reductase/succinate dehydrogenase, transmembrane subunit"/>
    <property type="match status" value="1"/>
</dbReference>
<keyword evidence="9 18" id="KW-0349">Heme</keyword>
<comment type="pathway">
    <text evidence="3 16">Carbohydrate metabolism; tricarboxylic acid cycle.</text>
</comment>
<evidence type="ECO:0000256" key="14">
    <source>
        <dbReference type="ARBA" id="ARBA00023004"/>
    </source>
</evidence>
<keyword evidence="12 16" id="KW-0249">Electron transport</keyword>
<reference evidence="21" key="1">
    <citation type="submission" date="2015-08" db="EMBL/GenBank/DDBJ databases">
        <authorList>
            <person name="Varghese N."/>
        </authorList>
    </citation>
    <scope>NUCLEOTIDE SEQUENCE [LARGE SCALE GENOMIC DNA]</scope>
    <source>
        <strain evidence="21">JCM 18476</strain>
    </source>
</reference>
<gene>
    <name evidence="20" type="ORF">Ga0061065_101171</name>
</gene>
<dbReference type="OrthoDB" id="5612767at2"/>
<evidence type="ECO:0000256" key="17">
    <source>
        <dbReference type="PIRSR" id="PIRSR000169-1"/>
    </source>
</evidence>
<name>A0A0K6IGY7_9GAMM</name>
<keyword evidence="13 19" id="KW-1133">Transmembrane helix</keyword>
<dbReference type="GO" id="GO:0020037">
    <property type="term" value="F:heme binding"/>
    <property type="evidence" value="ECO:0007669"/>
    <property type="project" value="InterPro"/>
</dbReference>
<evidence type="ECO:0000256" key="13">
    <source>
        <dbReference type="ARBA" id="ARBA00022989"/>
    </source>
</evidence>
<keyword evidence="21" id="KW-1185">Reference proteome</keyword>
<evidence type="ECO:0000256" key="16">
    <source>
        <dbReference type="PIRNR" id="PIRNR000169"/>
    </source>
</evidence>
<evidence type="ECO:0000256" key="19">
    <source>
        <dbReference type="SAM" id="Phobius"/>
    </source>
</evidence>
<evidence type="ECO:0000256" key="11">
    <source>
        <dbReference type="ARBA" id="ARBA00022723"/>
    </source>
</evidence>
<feature type="transmembrane region" description="Helical" evidence="19">
    <location>
        <begin position="21"/>
        <end position="39"/>
    </location>
</feature>
<sequence length="115" mass="13136">MVTQITSFGRSGLYDWMMQRVSALVLAVYSIFIIGYLLLNPDLTYEQWSGLFETTSMRIFSLLALLSVGIHSWIGLWSVSTDYIKATGVRFFFQSLCGLVMFIYVVWGVQVLWGL</sequence>
<organism evidence="20 21">
    <name type="scientific">Marinomonas fungiae</name>
    <dbReference type="NCBI Taxonomy" id="1137284"/>
    <lineage>
        <taxon>Bacteria</taxon>
        <taxon>Pseudomonadati</taxon>
        <taxon>Pseudomonadota</taxon>
        <taxon>Gammaproteobacteria</taxon>
        <taxon>Oceanospirillales</taxon>
        <taxon>Oceanospirillaceae</taxon>
        <taxon>Marinomonas</taxon>
    </lineage>
</organism>
<feature type="transmembrane region" description="Helical" evidence="19">
    <location>
        <begin position="91"/>
        <end position="113"/>
    </location>
</feature>
<dbReference type="CDD" id="cd03494">
    <property type="entry name" value="SQR_TypeC_SdhD"/>
    <property type="match status" value="1"/>
</dbReference>
<evidence type="ECO:0000256" key="6">
    <source>
        <dbReference type="ARBA" id="ARBA00022475"/>
    </source>
</evidence>
<keyword evidence="6 16" id="KW-1003">Cell membrane</keyword>
<evidence type="ECO:0000256" key="15">
    <source>
        <dbReference type="ARBA" id="ARBA00023136"/>
    </source>
</evidence>
<dbReference type="EMBL" id="CYHG01000001">
    <property type="protein sequence ID" value="CUB02338.1"/>
    <property type="molecule type" value="Genomic_DNA"/>
</dbReference>
<evidence type="ECO:0000256" key="1">
    <source>
        <dbReference type="ARBA" id="ARBA00004050"/>
    </source>
</evidence>
<keyword evidence="8 16" id="KW-0816">Tricarboxylic acid cycle</keyword>
<accession>A0A0K6IGY7</accession>
<dbReference type="InterPro" id="IPR000701">
    <property type="entry name" value="SuccDH_FuR_B_TM-su"/>
</dbReference>
<dbReference type="PANTHER" id="PTHR38689:SF1">
    <property type="entry name" value="SUCCINATE DEHYDROGENASE HYDROPHOBIC MEMBRANE ANCHOR SUBUNIT"/>
    <property type="match status" value="1"/>
</dbReference>
<comment type="subcellular location">
    <subcellularLocation>
        <location evidence="2 16">Cell inner membrane</location>
        <topology evidence="2 16">Multi-pass membrane protein</topology>
    </subcellularLocation>
</comment>
<keyword evidence="14 18" id="KW-0408">Iron</keyword>
<dbReference type="Proteomes" id="UP000182769">
    <property type="component" value="Unassembled WGS sequence"/>
</dbReference>
<evidence type="ECO:0000313" key="20">
    <source>
        <dbReference type="EMBL" id="CUB02338.1"/>
    </source>
</evidence>
<keyword evidence="5 16" id="KW-0813">Transport</keyword>
<dbReference type="RefSeq" id="WP_055461314.1">
    <property type="nucleotide sequence ID" value="NZ_CYHG01000001.1"/>
</dbReference>
<feature type="binding site" evidence="17">
    <location>
        <position position="83"/>
    </location>
    <ligand>
        <name>a ubiquinone</name>
        <dbReference type="ChEBI" id="CHEBI:16389"/>
    </ligand>
</feature>
<dbReference type="GO" id="GO:0009055">
    <property type="term" value="F:electron transfer activity"/>
    <property type="evidence" value="ECO:0007669"/>
    <property type="project" value="TreeGrafter"/>
</dbReference>
<evidence type="ECO:0000256" key="4">
    <source>
        <dbReference type="ARBA" id="ARBA00019425"/>
    </source>
</evidence>
<evidence type="ECO:0000256" key="10">
    <source>
        <dbReference type="ARBA" id="ARBA00022692"/>
    </source>
</evidence>
<dbReference type="InterPro" id="IPR034804">
    <property type="entry name" value="SQR/QFR_C/D"/>
</dbReference>
<comment type="cofactor">
    <cofactor evidence="18">
        <name>heme</name>
        <dbReference type="ChEBI" id="CHEBI:30413"/>
    </cofactor>
    <text evidence="18">The heme is bound between the two transmembrane subunits.</text>
</comment>
<keyword evidence="7 16" id="KW-0997">Cell inner membrane</keyword>
<dbReference type="Pfam" id="PF01127">
    <property type="entry name" value="Sdh_cyt"/>
    <property type="match status" value="1"/>
</dbReference>
<dbReference type="NCBIfam" id="TIGR02968">
    <property type="entry name" value="succ_dehyd_anc"/>
    <property type="match status" value="1"/>
</dbReference>
<dbReference type="GO" id="GO:0017004">
    <property type="term" value="P:cytochrome complex assembly"/>
    <property type="evidence" value="ECO:0007669"/>
    <property type="project" value="TreeGrafter"/>
</dbReference>
<evidence type="ECO:0000313" key="21">
    <source>
        <dbReference type="Proteomes" id="UP000182769"/>
    </source>
</evidence>
<dbReference type="SUPFAM" id="SSF81343">
    <property type="entry name" value="Fumarate reductase respiratory complex transmembrane subunits"/>
    <property type="match status" value="1"/>
</dbReference>
<keyword evidence="15 16" id="KW-0472">Membrane</keyword>
<proteinExistence type="predicted"/>
<dbReference type="GO" id="GO:0006099">
    <property type="term" value="P:tricarboxylic acid cycle"/>
    <property type="evidence" value="ECO:0007669"/>
    <property type="project" value="UniProtKB-UniRule"/>
</dbReference>
<dbReference type="GO" id="GO:0005886">
    <property type="term" value="C:plasma membrane"/>
    <property type="evidence" value="ECO:0007669"/>
    <property type="project" value="UniProtKB-SubCell"/>
</dbReference>
<dbReference type="InterPro" id="IPR014312">
    <property type="entry name" value="Succ_DH_anchor"/>
</dbReference>
<dbReference type="PIRSF" id="PIRSF000169">
    <property type="entry name" value="SDH_D"/>
    <property type="match status" value="1"/>
</dbReference>
<evidence type="ECO:0000256" key="2">
    <source>
        <dbReference type="ARBA" id="ARBA00004429"/>
    </source>
</evidence>
<evidence type="ECO:0000256" key="18">
    <source>
        <dbReference type="PIRSR" id="PIRSR000169-2"/>
    </source>
</evidence>
<evidence type="ECO:0000256" key="7">
    <source>
        <dbReference type="ARBA" id="ARBA00022519"/>
    </source>
</evidence>
<dbReference type="UniPathway" id="UPA00223"/>
<evidence type="ECO:0000256" key="9">
    <source>
        <dbReference type="ARBA" id="ARBA00022617"/>
    </source>
</evidence>
<keyword evidence="11 18" id="KW-0479">Metal-binding</keyword>
<dbReference type="PANTHER" id="PTHR38689">
    <property type="entry name" value="SUCCINATE DEHYDROGENASE HYDROPHOBIC MEMBRANE ANCHOR SUBUNIT"/>
    <property type="match status" value="1"/>
</dbReference>
<evidence type="ECO:0000256" key="3">
    <source>
        <dbReference type="ARBA" id="ARBA00005163"/>
    </source>
</evidence>
<evidence type="ECO:0000256" key="12">
    <source>
        <dbReference type="ARBA" id="ARBA00022982"/>
    </source>
</evidence>
<protein>
    <recommendedName>
        <fullName evidence="4 16">Succinate dehydrogenase hydrophobic membrane anchor subunit</fullName>
    </recommendedName>
</protein>
<comment type="function">
    <text evidence="1 16">Membrane-anchoring subunit of succinate dehydrogenase (SDH).</text>
</comment>
<evidence type="ECO:0000256" key="8">
    <source>
        <dbReference type="ARBA" id="ARBA00022532"/>
    </source>
</evidence>
<dbReference type="STRING" id="1137284.GCA_001418205_00171"/>
<dbReference type="AlphaFoldDB" id="A0A0K6IGY7"/>
<evidence type="ECO:0000256" key="5">
    <source>
        <dbReference type="ARBA" id="ARBA00022448"/>
    </source>
</evidence>
<feature type="transmembrane region" description="Helical" evidence="19">
    <location>
        <begin position="59"/>
        <end position="79"/>
    </location>
</feature>